<name>A0A329QE48_9ACTN</name>
<evidence type="ECO:0000256" key="4">
    <source>
        <dbReference type="ARBA" id="ARBA00023239"/>
    </source>
</evidence>
<dbReference type="GO" id="GO:0048040">
    <property type="term" value="F:UDP-glucuronate decarboxylase activity"/>
    <property type="evidence" value="ECO:0007669"/>
    <property type="project" value="TreeGrafter"/>
</dbReference>
<dbReference type="PANTHER" id="PTHR43078:SF6">
    <property type="entry name" value="UDP-GLUCURONIC ACID DECARBOXYLASE 1"/>
    <property type="match status" value="1"/>
</dbReference>
<dbReference type="Pfam" id="PF01370">
    <property type="entry name" value="Epimerase"/>
    <property type="match status" value="1"/>
</dbReference>
<comment type="cofactor">
    <cofactor evidence="1">
        <name>NAD(+)</name>
        <dbReference type="ChEBI" id="CHEBI:57540"/>
    </cofactor>
</comment>
<evidence type="ECO:0000259" key="6">
    <source>
        <dbReference type="Pfam" id="PF01370"/>
    </source>
</evidence>
<evidence type="ECO:0000256" key="1">
    <source>
        <dbReference type="ARBA" id="ARBA00001911"/>
    </source>
</evidence>
<dbReference type="AlphaFoldDB" id="A0A329QE48"/>
<evidence type="ECO:0000256" key="5">
    <source>
        <dbReference type="SAM" id="MobiDB-lite"/>
    </source>
</evidence>
<feature type="domain" description="NAD-dependent epimerase/dehydratase" evidence="6">
    <location>
        <begin position="21"/>
        <end position="261"/>
    </location>
</feature>
<sequence>MSSDELAWSCNDASNTTTSTLITGGAGFIGGHLAERLLAAGHHVICIDDLSTGSVSNVARLSDYPGFEFVRGSVLDEKLVDGLMSRVDTAFHLAAAVGVQLILQESLLGLRTNIQGTENVLDCAHRHGVRTLIASTSEVYGKNPAAPLREDDDRLIGSPLIRRWSYSEAKALDETMAYLYWSDLGTPVVIARLFNVAGPKQTGRYGMVIPRFVDQALRGERLTVYGDGKQTRSFCHVWDAVDGLIALLEHPATYGKAVNIGRPEEVSIRQLAERVIAVTGSVSTIEHVPYADAYGDGFEDTMRRVPDIALARELVGFDPHLGLDDIIMSVAAEHGSAATNGSTMSLGSEPGGAEVAARVR</sequence>
<dbReference type="InterPro" id="IPR001509">
    <property type="entry name" value="Epimerase_deHydtase"/>
</dbReference>
<feature type="region of interest" description="Disordered" evidence="5">
    <location>
        <begin position="341"/>
        <end position="360"/>
    </location>
</feature>
<dbReference type="Proteomes" id="UP000250462">
    <property type="component" value="Unassembled WGS sequence"/>
</dbReference>
<evidence type="ECO:0000256" key="2">
    <source>
        <dbReference type="ARBA" id="ARBA00022793"/>
    </source>
</evidence>
<dbReference type="SUPFAM" id="SSF51735">
    <property type="entry name" value="NAD(P)-binding Rossmann-fold domains"/>
    <property type="match status" value="1"/>
</dbReference>
<comment type="caution">
    <text evidence="7">The sequence shown here is derived from an EMBL/GenBank/DDBJ whole genome shotgun (WGS) entry which is preliminary data.</text>
</comment>
<dbReference type="GO" id="GO:0070403">
    <property type="term" value="F:NAD+ binding"/>
    <property type="evidence" value="ECO:0007669"/>
    <property type="project" value="InterPro"/>
</dbReference>
<keyword evidence="3" id="KW-0520">NAD</keyword>
<keyword evidence="4" id="KW-0456">Lyase</keyword>
<dbReference type="GO" id="GO:0042732">
    <property type="term" value="P:D-xylose metabolic process"/>
    <property type="evidence" value="ECO:0007669"/>
    <property type="project" value="InterPro"/>
</dbReference>
<accession>A0A329QE48</accession>
<protein>
    <submittedName>
        <fullName evidence="7">Nucleoside-diphosphate sugar epimerase</fullName>
    </submittedName>
</protein>
<dbReference type="OrthoDB" id="9801785at2"/>
<keyword evidence="8" id="KW-1185">Reference proteome</keyword>
<dbReference type="GO" id="GO:0005737">
    <property type="term" value="C:cytoplasm"/>
    <property type="evidence" value="ECO:0007669"/>
    <property type="project" value="TreeGrafter"/>
</dbReference>
<dbReference type="EMBL" id="QMIG01000026">
    <property type="protein sequence ID" value="RAW10586.1"/>
    <property type="molecule type" value="Genomic_DNA"/>
</dbReference>
<dbReference type="InterPro" id="IPR044516">
    <property type="entry name" value="UXS-like"/>
</dbReference>
<dbReference type="RefSeq" id="WP_112259892.1">
    <property type="nucleotide sequence ID" value="NZ_QMIG01000026.1"/>
</dbReference>
<keyword evidence="2" id="KW-0210">Decarboxylase</keyword>
<proteinExistence type="predicted"/>
<evidence type="ECO:0000256" key="3">
    <source>
        <dbReference type="ARBA" id="ARBA00023027"/>
    </source>
</evidence>
<organism evidence="7 8">
    <name type="scientific">Phytoactinopolyspora halophila</name>
    <dbReference type="NCBI Taxonomy" id="1981511"/>
    <lineage>
        <taxon>Bacteria</taxon>
        <taxon>Bacillati</taxon>
        <taxon>Actinomycetota</taxon>
        <taxon>Actinomycetes</taxon>
        <taxon>Jiangellales</taxon>
        <taxon>Jiangellaceae</taxon>
        <taxon>Phytoactinopolyspora</taxon>
    </lineage>
</organism>
<dbReference type="InterPro" id="IPR036291">
    <property type="entry name" value="NAD(P)-bd_dom_sf"/>
</dbReference>
<dbReference type="PANTHER" id="PTHR43078">
    <property type="entry name" value="UDP-GLUCURONIC ACID DECARBOXYLASE-RELATED"/>
    <property type="match status" value="1"/>
</dbReference>
<evidence type="ECO:0000313" key="8">
    <source>
        <dbReference type="Proteomes" id="UP000250462"/>
    </source>
</evidence>
<gene>
    <name evidence="7" type="ORF">DPM12_18765</name>
</gene>
<evidence type="ECO:0000313" key="7">
    <source>
        <dbReference type="EMBL" id="RAW10586.1"/>
    </source>
</evidence>
<reference evidence="7 8" key="1">
    <citation type="submission" date="2018-06" db="EMBL/GenBank/DDBJ databases">
        <title>Phytoactinopolyspora halophila sp. nov., a novel halophilic actinomycete isolated from a saline soil in China.</title>
        <authorList>
            <person name="Tang S.-K."/>
        </authorList>
    </citation>
    <scope>NUCLEOTIDE SEQUENCE [LARGE SCALE GENOMIC DNA]</scope>
    <source>
        <strain evidence="7 8">YIM 96934</strain>
    </source>
</reference>
<dbReference type="Gene3D" id="3.40.50.720">
    <property type="entry name" value="NAD(P)-binding Rossmann-like Domain"/>
    <property type="match status" value="1"/>
</dbReference>